<gene>
    <name evidence="3" type="ORF">I5M19_16760</name>
</gene>
<dbReference type="EMBL" id="JAEHFW010000003">
    <property type="protein sequence ID" value="MBK0380979.1"/>
    <property type="molecule type" value="Genomic_DNA"/>
</dbReference>
<evidence type="ECO:0000313" key="4">
    <source>
        <dbReference type="Proteomes" id="UP000613193"/>
    </source>
</evidence>
<dbReference type="AlphaFoldDB" id="A0A934UP20"/>
<accession>A0A934UP20</accession>
<evidence type="ECO:0000256" key="2">
    <source>
        <dbReference type="SAM" id="SignalP"/>
    </source>
</evidence>
<proteinExistence type="predicted"/>
<comment type="caution">
    <text evidence="3">The sequence shown here is derived from an EMBL/GenBank/DDBJ whole genome shotgun (WGS) entry which is preliminary data.</text>
</comment>
<organism evidence="3 4">
    <name type="scientific">Mucilaginibacter segetis</name>
    <dbReference type="NCBI Taxonomy" id="2793071"/>
    <lineage>
        <taxon>Bacteria</taxon>
        <taxon>Pseudomonadati</taxon>
        <taxon>Bacteroidota</taxon>
        <taxon>Sphingobacteriia</taxon>
        <taxon>Sphingobacteriales</taxon>
        <taxon>Sphingobacteriaceae</taxon>
        <taxon>Mucilaginibacter</taxon>
    </lineage>
</organism>
<keyword evidence="4" id="KW-1185">Reference proteome</keyword>
<feature type="signal peptide" evidence="2">
    <location>
        <begin position="1"/>
        <end position="18"/>
    </location>
</feature>
<feature type="compositionally biased region" description="Polar residues" evidence="1">
    <location>
        <begin position="37"/>
        <end position="49"/>
    </location>
</feature>
<name>A0A934UP20_9SPHI</name>
<dbReference type="Proteomes" id="UP000613193">
    <property type="component" value="Unassembled WGS sequence"/>
</dbReference>
<evidence type="ECO:0000256" key="1">
    <source>
        <dbReference type="SAM" id="MobiDB-lite"/>
    </source>
</evidence>
<sequence length="57" mass="6005">MKKYIIAAALVLSTAVTALSLTKTNNQKAEEAKIKSESVSFSAKDSSMPKSDIATAD</sequence>
<feature type="region of interest" description="Disordered" evidence="1">
    <location>
        <begin position="34"/>
        <end position="57"/>
    </location>
</feature>
<evidence type="ECO:0000313" key="3">
    <source>
        <dbReference type="EMBL" id="MBK0380979.1"/>
    </source>
</evidence>
<reference evidence="3" key="1">
    <citation type="submission" date="2020-12" db="EMBL/GenBank/DDBJ databases">
        <title>Bacterial novel species Mucilaginibacter sp. SD-g isolated from soil.</title>
        <authorList>
            <person name="Jung H.-Y."/>
        </authorList>
    </citation>
    <scope>NUCLEOTIDE SEQUENCE</scope>
    <source>
        <strain evidence="3">SD-g</strain>
    </source>
</reference>
<dbReference type="RefSeq" id="WP_200067508.1">
    <property type="nucleotide sequence ID" value="NZ_JAEHFW010000003.1"/>
</dbReference>
<protein>
    <submittedName>
        <fullName evidence="3">Uncharacterized protein</fullName>
    </submittedName>
</protein>
<keyword evidence="2" id="KW-0732">Signal</keyword>
<feature type="chain" id="PRO_5037289624" evidence="2">
    <location>
        <begin position="19"/>
        <end position="57"/>
    </location>
</feature>